<dbReference type="Proteomes" id="UP000237105">
    <property type="component" value="Unassembled WGS sequence"/>
</dbReference>
<comment type="caution">
    <text evidence="1">The sequence shown here is derived from an EMBL/GenBank/DDBJ whole genome shotgun (WGS) entry which is preliminary data.</text>
</comment>
<evidence type="ECO:0000313" key="1">
    <source>
        <dbReference type="EMBL" id="PON56329.1"/>
    </source>
</evidence>
<evidence type="ECO:0000313" key="2">
    <source>
        <dbReference type="Proteomes" id="UP000237105"/>
    </source>
</evidence>
<organism evidence="1 2">
    <name type="scientific">Parasponia andersonii</name>
    <name type="common">Sponia andersonii</name>
    <dbReference type="NCBI Taxonomy" id="3476"/>
    <lineage>
        <taxon>Eukaryota</taxon>
        <taxon>Viridiplantae</taxon>
        <taxon>Streptophyta</taxon>
        <taxon>Embryophyta</taxon>
        <taxon>Tracheophyta</taxon>
        <taxon>Spermatophyta</taxon>
        <taxon>Magnoliopsida</taxon>
        <taxon>eudicotyledons</taxon>
        <taxon>Gunneridae</taxon>
        <taxon>Pentapetalae</taxon>
        <taxon>rosids</taxon>
        <taxon>fabids</taxon>
        <taxon>Rosales</taxon>
        <taxon>Cannabaceae</taxon>
        <taxon>Parasponia</taxon>
    </lineage>
</organism>
<proteinExistence type="predicted"/>
<protein>
    <submittedName>
        <fullName evidence="1">Uncharacterized protein</fullName>
    </submittedName>
</protein>
<dbReference type="AlphaFoldDB" id="A0A2P5C5M0"/>
<accession>A0A2P5C5M0</accession>
<name>A0A2P5C5M0_PARAD</name>
<sequence length="373" mass="41420">MGRLPPLASLQTVSCRDFLLRGRPLARWGPLHPLWGRGLYWHRRYCGRGISRLLAAFQHPEHPFRLGLDIHHTSNIVSRKRERYSRGDSSVACSKRSRSRMVFCCFRTPAYCLRKSPQKSSNPFMDFSGSCLNHNRAGPTRVIEKTLQVIASSRVSKAIICWKWYIWSRGSVFPSNGLKVGVVKSLGLGSIWIQSVKAFALPDHRGSGYDGCRVSYPTLPSSLASNRGAYPQGFHGVFHLSPPWFGKVSTGFAVPPAFVTRTGREPLPAVGFQTLIVLLRRNIPSAGSYLHLPASPRGEHYLCVPLRPHPLDPGRPRGPSLLFCLLPPGRQASDPASAPDLVVPLGSFLRHQDVCSWLSFSRVPSDVLKTLIS</sequence>
<keyword evidence="2" id="KW-1185">Reference proteome</keyword>
<reference evidence="2" key="1">
    <citation type="submission" date="2016-06" db="EMBL/GenBank/DDBJ databases">
        <title>Parallel loss of symbiosis genes in relatives of nitrogen-fixing non-legume Parasponia.</title>
        <authorList>
            <person name="Van Velzen R."/>
            <person name="Holmer R."/>
            <person name="Bu F."/>
            <person name="Rutten L."/>
            <person name="Van Zeijl A."/>
            <person name="Liu W."/>
            <person name="Santuari L."/>
            <person name="Cao Q."/>
            <person name="Sharma T."/>
            <person name="Shen D."/>
            <person name="Roswanjaya Y."/>
            <person name="Wardhani T."/>
            <person name="Kalhor M.S."/>
            <person name="Jansen J."/>
            <person name="Van den Hoogen J."/>
            <person name="Gungor B."/>
            <person name="Hartog M."/>
            <person name="Hontelez J."/>
            <person name="Verver J."/>
            <person name="Yang W.-C."/>
            <person name="Schijlen E."/>
            <person name="Repin R."/>
            <person name="Schilthuizen M."/>
            <person name="Schranz E."/>
            <person name="Heidstra R."/>
            <person name="Miyata K."/>
            <person name="Fedorova E."/>
            <person name="Kohlen W."/>
            <person name="Bisseling T."/>
            <person name="Smit S."/>
            <person name="Geurts R."/>
        </authorList>
    </citation>
    <scope>NUCLEOTIDE SEQUENCE [LARGE SCALE GENOMIC DNA]</scope>
    <source>
        <strain evidence="2">cv. WU1-14</strain>
    </source>
</reference>
<gene>
    <name evidence="1" type="ORF">PanWU01x14_181600</name>
</gene>
<dbReference type="EMBL" id="JXTB01000172">
    <property type="protein sequence ID" value="PON56329.1"/>
    <property type="molecule type" value="Genomic_DNA"/>
</dbReference>